<evidence type="ECO:0000256" key="2">
    <source>
        <dbReference type="ARBA" id="ARBA00022670"/>
    </source>
</evidence>
<comment type="similarity">
    <text evidence="1">Belongs to the peptidase M28 family. M28A subfamily.</text>
</comment>
<dbReference type="Proteomes" id="UP000316184">
    <property type="component" value="Unassembled WGS sequence"/>
</dbReference>
<evidence type="ECO:0000259" key="7">
    <source>
        <dbReference type="Pfam" id="PF04389"/>
    </source>
</evidence>
<dbReference type="EMBL" id="VIWX01000002">
    <property type="protein sequence ID" value="TWF95156.1"/>
    <property type="molecule type" value="Genomic_DNA"/>
</dbReference>
<proteinExistence type="inferred from homology"/>
<keyword evidence="9" id="KW-1185">Reference proteome</keyword>
<sequence length="354" mass="36332">MVKSVFAADPADTFPSRIEIDADIYEGDRGMPNRPMLATAAGLAAAAALVLPTAAVADNGARADVMAVQDHLQELQNIAGANGGNRAAGTPGYKASLDYIKGKLDEAGFATTVQEFPSMGGPTYNLIADTPGGDANKVVMFGAHLDSVGDGPGINDNGTGSAAILQAALDYAGGGETPTNKLRFAFWGAEEEGLVGSTHYVETLPEADRGKIAAYLNFDMVGSPNAGYFTYDGDDSDGVGAGPGPEGSAQIEKLLNDSLGAAGAPAEGTDFDGRSDYGPFIEVGIPAGGTFTGAEESKTPEQAEKWGGQAGEAFDACYHQSCDTIENVDAQALERNFAAIANAVKTYAAQFPQP</sequence>
<dbReference type="Gene3D" id="3.40.630.10">
    <property type="entry name" value="Zn peptidases"/>
    <property type="match status" value="1"/>
</dbReference>
<dbReference type="AlphaFoldDB" id="A0A561U739"/>
<evidence type="ECO:0000256" key="3">
    <source>
        <dbReference type="ARBA" id="ARBA00022723"/>
    </source>
</evidence>
<keyword evidence="6" id="KW-0862">Zinc</keyword>
<dbReference type="CDD" id="cd03876">
    <property type="entry name" value="M28_SGAP_like"/>
    <property type="match status" value="1"/>
</dbReference>
<keyword evidence="3" id="KW-0479">Metal-binding</keyword>
<accession>A0A561U739</accession>
<comment type="caution">
    <text evidence="8">The sequence shown here is derived from an EMBL/GenBank/DDBJ whole genome shotgun (WGS) entry which is preliminary data.</text>
</comment>
<dbReference type="SUPFAM" id="SSF53187">
    <property type="entry name" value="Zn-dependent exopeptidases"/>
    <property type="match status" value="1"/>
</dbReference>
<dbReference type="Pfam" id="PF04389">
    <property type="entry name" value="Peptidase_M28"/>
    <property type="match status" value="1"/>
</dbReference>
<keyword evidence="4" id="KW-0732">Signal</keyword>
<keyword evidence="8" id="KW-0031">Aminopeptidase</keyword>
<dbReference type="GO" id="GO:0004177">
    <property type="term" value="F:aminopeptidase activity"/>
    <property type="evidence" value="ECO:0007669"/>
    <property type="project" value="UniProtKB-KW"/>
</dbReference>
<evidence type="ECO:0000313" key="8">
    <source>
        <dbReference type="EMBL" id="TWF95156.1"/>
    </source>
</evidence>
<feature type="domain" description="Peptidase M28" evidence="7">
    <location>
        <begin position="125"/>
        <end position="343"/>
    </location>
</feature>
<keyword evidence="5" id="KW-0378">Hydrolase</keyword>
<dbReference type="InterPro" id="IPR007484">
    <property type="entry name" value="Peptidase_M28"/>
</dbReference>
<dbReference type="PANTHER" id="PTHR12147:SF26">
    <property type="entry name" value="PEPTIDASE M28 DOMAIN-CONTAINING PROTEIN"/>
    <property type="match status" value="1"/>
</dbReference>
<protein>
    <submittedName>
        <fullName evidence="8">Aminopeptidase S</fullName>
    </submittedName>
</protein>
<dbReference type="PANTHER" id="PTHR12147">
    <property type="entry name" value="METALLOPEPTIDASE M28 FAMILY MEMBER"/>
    <property type="match status" value="1"/>
</dbReference>
<reference evidence="8 9" key="1">
    <citation type="submission" date="2019-06" db="EMBL/GenBank/DDBJ databases">
        <title>Sequencing the genomes of 1000 actinobacteria strains.</title>
        <authorList>
            <person name="Klenk H.-P."/>
        </authorList>
    </citation>
    <scope>NUCLEOTIDE SEQUENCE [LARGE SCALE GENOMIC DNA]</scope>
    <source>
        <strain evidence="8 9">DSM 46699</strain>
    </source>
</reference>
<dbReference type="GO" id="GO:0008235">
    <property type="term" value="F:metalloexopeptidase activity"/>
    <property type="evidence" value="ECO:0007669"/>
    <property type="project" value="InterPro"/>
</dbReference>
<dbReference type="InterPro" id="IPR045175">
    <property type="entry name" value="M28_fam"/>
</dbReference>
<evidence type="ECO:0000256" key="1">
    <source>
        <dbReference type="ARBA" id="ARBA00005957"/>
    </source>
</evidence>
<organism evidence="8 9">
    <name type="scientific">Saccharopolyspora dendranthemae</name>
    <dbReference type="NCBI Taxonomy" id="1181886"/>
    <lineage>
        <taxon>Bacteria</taxon>
        <taxon>Bacillati</taxon>
        <taxon>Actinomycetota</taxon>
        <taxon>Actinomycetes</taxon>
        <taxon>Pseudonocardiales</taxon>
        <taxon>Pseudonocardiaceae</taxon>
        <taxon>Saccharopolyspora</taxon>
    </lineage>
</organism>
<evidence type="ECO:0000256" key="5">
    <source>
        <dbReference type="ARBA" id="ARBA00022801"/>
    </source>
</evidence>
<gene>
    <name evidence="8" type="ORF">FHU35_12150</name>
</gene>
<evidence type="ECO:0000313" key="9">
    <source>
        <dbReference type="Proteomes" id="UP000316184"/>
    </source>
</evidence>
<evidence type="ECO:0000256" key="4">
    <source>
        <dbReference type="ARBA" id="ARBA00022729"/>
    </source>
</evidence>
<dbReference type="GO" id="GO:0046872">
    <property type="term" value="F:metal ion binding"/>
    <property type="evidence" value="ECO:0007669"/>
    <property type="project" value="UniProtKB-KW"/>
</dbReference>
<dbReference type="InterPro" id="IPR041756">
    <property type="entry name" value="M28_SGAP-like"/>
</dbReference>
<dbReference type="GO" id="GO:0006508">
    <property type="term" value="P:proteolysis"/>
    <property type="evidence" value="ECO:0007669"/>
    <property type="project" value="UniProtKB-KW"/>
</dbReference>
<dbReference type="FunFam" id="3.40.630.10:FF:000066">
    <property type="entry name" value="M28 family peptidase"/>
    <property type="match status" value="1"/>
</dbReference>
<evidence type="ECO:0000256" key="6">
    <source>
        <dbReference type="ARBA" id="ARBA00022833"/>
    </source>
</evidence>
<keyword evidence="2" id="KW-0645">Protease</keyword>
<name>A0A561U739_9PSEU</name>